<name>A0AA37STW9_9ALTE</name>
<dbReference type="Pfam" id="PF12831">
    <property type="entry name" value="FAD_oxidored"/>
    <property type="match status" value="1"/>
</dbReference>
<dbReference type="AlphaFoldDB" id="A0AA37STW9"/>
<organism evidence="6 7">
    <name type="scientific">Agaribacter marinus</name>
    <dbReference type="NCBI Taxonomy" id="1431249"/>
    <lineage>
        <taxon>Bacteria</taxon>
        <taxon>Pseudomonadati</taxon>
        <taxon>Pseudomonadota</taxon>
        <taxon>Gammaproteobacteria</taxon>
        <taxon>Alteromonadales</taxon>
        <taxon>Alteromonadaceae</taxon>
        <taxon>Agaribacter</taxon>
    </lineage>
</organism>
<proteinExistence type="predicted"/>
<evidence type="ECO:0000313" key="7">
    <source>
        <dbReference type="Proteomes" id="UP001156601"/>
    </source>
</evidence>
<dbReference type="InterPro" id="IPR036188">
    <property type="entry name" value="FAD/NAD-bd_sf"/>
</dbReference>
<evidence type="ECO:0008006" key="8">
    <source>
        <dbReference type="Google" id="ProtNLM"/>
    </source>
</evidence>
<protein>
    <recommendedName>
        <fullName evidence="8">FAD dependent oxidoreductase</fullName>
    </recommendedName>
</protein>
<dbReference type="GO" id="GO:0016491">
    <property type="term" value="F:oxidoreductase activity"/>
    <property type="evidence" value="ECO:0007669"/>
    <property type="project" value="UniProtKB-KW"/>
</dbReference>
<evidence type="ECO:0000256" key="5">
    <source>
        <dbReference type="ARBA" id="ARBA00023014"/>
    </source>
</evidence>
<comment type="caution">
    <text evidence="6">The sequence shown here is derived from an EMBL/GenBank/DDBJ whole genome shotgun (WGS) entry which is preliminary data.</text>
</comment>
<keyword evidence="1" id="KW-0004">4Fe-4S</keyword>
<evidence type="ECO:0000313" key="6">
    <source>
        <dbReference type="EMBL" id="GLR69816.1"/>
    </source>
</evidence>
<dbReference type="InterPro" id="IPR039650">
    <property type="entry name" value="HdrA-like"/>
</dbReference>
<evidence type="ECO:0000256" key="2">
    <source>
        <dbReference type="ARBA" id="ARBA00022723"/>
    </source>
</evidence>
<keyword evidence="5" id="KW-0411">Iron-sulfur</keyword>
<gene>
    <name evidence="6" type="ORF">GCM10007852_07240</name>
</gene>
<dbReference type="SUPFAM" id="SSF51905">
    <property type="entry name" value="FAD/NAD(P)-binding domain"/>
    <property type="match status" value="1"/>
</dbReference>
<reference evidence="6" key="2">
    <citation type="submission" date="2023-01" db="EMBL/GenBank/DDBJ databases">
        <title>Draft genome sequence of Agaribacter marinus strain NBRC 110023.</title>
        <authorList>
            <person name="Sun Q."/>
            <person name="Mori K."/>
        </authorList>
    </citation>
    <scope>NUCLEOTIDE SEQUENCE</scope>
    <source>
        <strain evidence="6">NBRC 110023</strain>
    </source>
</reference>
<evidence type="ECO:0000256" key="3">
    <source>
        <dbReference type="ARBA" id="ARBA00023002"/>
    </source>
</evidence>
<dbReference type="Proteomes" id="UP001156601">
    <property type="component" value="Unassembled WGS sequence"/>
</dbReference>
<dbReference type="EMBL" id="BSOT01000005">
    <property type="protein sequence ID" value="GLR69816.1"/>
    <property type="molecule type" value="Genomic_DNA"/>
</dbReference>
<accession>A0AA37STW9</accession>
<evidence type="ECO:0000256" key="4">
    <source>
        <dbReference type="ARBA" id="ARBA00023004"/>
    </source>
</evidence>
<dbReference type="GO" id="GO:0046872">
    <property type="term" value="F:metal ion binding"/>
    <property type="evidence" value="ECO:0007669"/>
    <property type="project" value="UniProtKB-KW"/>
</dbReference>
<keyword evidence="3" id="KW-0560">Oxidoreductase</keyword>
<dbReference type="RefSeq" id="WP_284216125.1">
    <property type="nucleotide sequence ID" value="NZ_BSOT01000005.1"/>
</dbReference>
<keyword evidence="7" id="KW-1185">Reference proteome</keyword>
<dbReference type="PANTHER" id="PTHR43498:SF1">
    <property type="entry name" value="COB--COM HETERODISULFIDE REDUCTASE IRON-SULFUR SUBUNIT A"/>
    <property type="match status" value="1"/>
</dbReference>
<keyword evidence="2" id="KW-0479">Metal-binding</keyword>
<dbReference type="Gene3D" id="3.50.50.60">
    <property type="entry name" value="FAD/NAD(P)-binding domain"/>
    <property type="match status" value="1"/>
</dbReference>
<reference evidence="6" key="1">
    <citation type="journal article" date="2014" name="Int. J. Syst. Evol. Microbiol.">
        <title>Complete genome sequence of Corynebacterium casei LMG S-19264T (=DSM 44701T), isolated from a smear-ripened cheese.</title>
        <authorList>
            <consortium name="US DOE Joint Genome Institute (JGI-PGF)"/>
            <person name="Walter F."/>
            <person name="Albersmeier A."/>
            <person name="Kalinowski J."/>
            <person name="Ruckert C."/>
        </authorList>
    </citation>
    <scope>NUCLEOTIDE SEQUENCE</scope>
    <source>
        <strain evidence="6">NBRC 110023</strain>
    </source>
</reference>
<sequence length="613" mass="68949">MDRRTFLRMVGGTAVVTAIAPTYGFGAQGFDDKGVLVEACHFNDFGGWLLDTQFYQQMGGNHLLAHGMGVPVKNAKTNIKLNTTGTWHIFVRTRDWCPGDWPSPGQFKLHINGKTMPNVLGTKPGWAWQQAGSFEHKAGNINIEVEDLTGFEGRFDAIYFSRSPTPNLPVSSNDLYHWKDKLSGRSKLSIQEDDFDLVIVGGGIAGCASALTASAQGLKVALIQDRPKFGGNASDEIRVHTEGIHGKGEALLRTLDTEHWPNGHEHAKFDQEKREKTMANSKVHLFPNFSCIGLEKEGKRIISVDARNTRTGIIRRFKSPQFIDCSGDAWLAYWAGAEYRYGREASSEFNEVWEKHGELWSPSEPDNRIMGTSILWNSDIGRYPTDFPKVPWAMPVATKDAALKGDWDWEFSHDNLHQIENAESIRDHMFRAVYGNFYNAKKRPKNKMYQLKFVAFIGGRRESRRIMGDHIYSMRDAVDKPDFPDIVVEETRVLDSHYQLKHHGHHADYRSEALFMNVGMYYIPFRCFYSKDIDNLMMAGRNFSCTHIGLAGPRVMNTCGQMGIATGFAAALCKKHKTNPRTVAKAHIDELRKLIGYTEEGSANGKVSRATSA</sequence>
<evidence type="ECO:0000256" key="1">
    <source>
        <dbReference type="ARBA" id="ARBA00022485"/>
    </source>
</evidence>
<dbReference type="GO" id="GO:0051539">
    <property type="term" value="F:4 iron, 4 sulfur cluster binding"/>
    <property type="evidence" value="ECO:0007669"/>
    <property type="project" value="UniProtKB-KW"/>
</dbReference>
<keyword evidence="4" id="KW-0408">Iron</keyword>
<dbReference type="PANTHER" id="PTHR43498">
    <property type="entry name" value="FERREDOXIN:COB-COM HETERODISULFIDE REDUCTASE SUBUNIT A"/>
    <property type="match status" value="1"/>
</dbReference>